<dbReference type="PANTHER" id="PTHR23150:SF19">
    <property type="entry name" value="FORMYLGLYCINE-GENERATING ENZYME"/>
    <property type="match status" value="1"/>
</dbReference>
<evidence type="ECO:0000313" key="4">
    <source>
        <dbReference type="EMBL" id="MCC5604807.1"/>
    </source>
</evidence>
<keyword evidence="5" id="KW-1185">Reference proteome</keyword>
<protein>
    <submittedName>
        <fullName evidence="4">PEGA domain-containing protein</fullName>
    </submittedName>
</protein>
<dbReference type="Pfam" id="PF03781">
    <property type="entry name" value="FGE-sulfatase"/>
    <property type="match status" value="1"/>
</dbReference>
<accession>A0ABS8IN67</accession>
<dbReference type="PANTHER" id="PTHR23150">
    <property type="entry name" value="SULFATASE MODIFYING FACTOR 1, 2"/>
    <property type="match status" value="1"/>
</dbReference>
<gene>
    <name evidence="4" type="ORF">LC586_38135</name>
</gene>
<name>A0ABS8IN67_9NOSO</name>
<comment type="caution">
    <text evidence="4">The sequence shown here is derived from an EMBL/GenBank/DDBJ whole genome shotgun (WGS) entry which is preliminary data.</text>
</comment>
<organism evidence="4 5">
    <name type="scientific">Nostoc favosum CHAB5714</name>
    <dbReference type="NCBI Taxonomy" id="2780399"/>
    <lineage>
        <taxon>Bacteria</taxon>
        <taxon>Bacillati</taxon>
        <taxon>Cyanobacteriota</taxon>
        <taxon>Cyanophyceae</taxon>
        <taxon>Nostocales</taxon>
        <taxon>Nostocaceae</taxon>
        <taxon>Nostoc</taxon>
        <taxon>Nostoc favosum</taxon>
    </lineage>
</organism>
<feature type="domain" description="PEGA" evidence="3">
    <location>
        <begin position="327"/>
        <end position="383"/>
    </location>
</feature>
<feature type="domain" description="Sulfatase-modifying factor enzyme-like" evidence="2">
    <location>
        <begin position="552"/>
        <end position="809"/>
    </location>
</feature>
<feature type="domain" description="PEGA" evidence="3">
    <location>
        <begin position="463"/>
        <end position="529"/>
    </location>
</feature>
<dbReference type="EMBL" id="JAIVFQ010000159">
    <property type="protein sequence ID" value="MCC5604807.1"/>
    <property type="molecule type" value="Genomic_DNA"/>
</dbReference>
<dbReference type="InterPro" id="IPR005532">
    <property type="entry name" value="SUMF_dom"/>
</dbReference>
<reference evidence="4 5" key="1">
    <citation type="journal article" date="2021" name="Microorganisms">
        <title>Genome Evolution of Filamentous Cyanobacterium Nostoc Species: From Facultative Symbiosis to Free Living.</title>
        <authorList>
            <person name="Huo D."/>
            <person name="Li H."/>
            <person name="Cai F."/>
            <person name="Guo X."/>
            <person name="Qiao Z."/>
            <person name="Wang W."/>
            <person name="Yu G."/>
            <person name="Li R."/>
        </authorList>
    </citation>
    <scope>NUCLEOTIDE SEQUENCE [LARGE SCALE GENOMIC DNA]</scope>
    <source>
        <strain evidence="4 5">CHAB 5714</strain>
    </source>
</reference>
<dbReference type="RefSeq" id="WP_229490914.1">
    <property type="nucleotide sequence ID" value="NZ_JAIVFQ010000159.1"/>
</dbReference>
<dbReference type="InterPro" id="IPR013229">
    <property type="entry name" value="PEGA"/>
</dbReference>
<sequence length="812" mass="86083">MRTYSLREPLGSRTLAAADFPLTLGGPGAVVLVPRVAPGAVAALVGLADGEPFLQPAGTVPVRLGDAALTESAWLHDGDRFDIEGARFRVDADGDEWGLTVEHEGGANETEPPLYEDLPLAIGAEDVPARQALHAIAFDAPAASAAAAVRRGPRVRVSPGRVAVWTVGGVLALVLAFLFASTAVTVQVKPGLDPDRVDFAGAIDVGTGGWHLVLPGEYELRVEKAGYVAGVQKVTVTSAANQKFELALAKLPGTLVVDTGGVRATVTANGRAVGEAPGELTLPAGTQLLAFDAPRHERLERTVEIEGLGKKQALQVQLVPGYAAVKFESVPAGAQVLVDGRAVGTTPYTGDLDAGRRAVALAHPEFRTWESMITVKAGEAQTVGPVQLGLPDARLAVRTEPAGADVSVSGAYRGRTPLTLTLAPGAAHEILVTRAGYAPVTRSITLEPKAQQSLALKLEAQLGEIVVQGEPRDAELYVDGRSRGAANQKLSLPSVPHTLEVRKAGLETFRTTLTPRPGLPQSVKYELKTAAEQKVARLGGSVRTSSGQVLKLLPAGRITLGSPRREPGRRTNEAQRIVELKRPVYVAVRAVTNADFRQFKPDHLTGAFRQETLDLDNYPVANVSWEDAAAYCNWLSQRDGLPAAYVRQGGKLVLASPATTGYRLPTEAEWEYAARADGRGGARKYPWGDNLPIPPKAGNWADAQAVYLQGPVLENYDDGFRVAAPVGSFAANALGFYDLGGNVLEWVHDYYTVYPEGGAPAVDPTGPNDGAAYAIRGSSWLTSRVAELRLAYRDYGASGRPNLGFRIARYAE</sequence>
<keyword evidence="1" id="KW-1133">Transmembrane helix</keyword>
<feature type="domain" description="PEGA" evidence="3">
    <location>
        <begin position="395"/>
        <end position="459"/>
    </location>
</feature>
<dbReference type="Gene3D" id="3.90.1580.10">
    <property type="entry name" value="paralog of FGE (formylglycine-generating enzyme)"/>
    <property type="match status" value="1"/>
</dbReference>
<dbReference type="Pfam" id="PF08308">
    <property type="entry name" value="PEGA"/>
    <property type="match status" value="4"/>
</dbReference>
<keyword evidence="1" id="KW-0812">Transmembrane</keyword>
<proteinExistence type="predicted"/>
<dbReference type="Proteomes" id="UP001199525">
    <property type="component" value="Unassembled WGS sequence"/>
</dbReference>
<feature type="transmembrane region" description="Helical" evidence="1">
    <location>
        <begin position="162"/>
        <end position="180"/>
    </location>
</feature>
<feature type="domain" description="PEGA" evidence="3">
    <location>
        <begin position="253"/>
        <end position="320"/>
    </location>
</feature>
<dbReference type="InterPro" id="IPR051043">
    <property type="entry name" value="Sulfatase_Mod_Factor_Kinase"/>
</dbReference>
<dbReference type="InterPro" id="IPR016187">
    <property type="entry name" value="CTDL_fold"/>
</dbReference>
<evidence type="ECO:0000259" key="3">
    <source>
        <dbReference type="Pfam" id="PF08308"/>
    </source>
</evidence>
<evidence type="ECO:0000259" key="2">
    <source>
        <dbReference type="Pfam" id="PF03781"/>
    </source>
</evidence>
<evidence type="ECO:0000256" key="1">
    <source>
        <dbReference type="SAM" id="Phobius"/>
    </source>
</evidence>
<dbReference type="InterPro" id="IPR042095">
    <property type="entry name" value="SUMF_sf"/>
</dbReference>
<keyword evidence="1" id="KW-0472">Membrane</keyword>
<evidence type="ECO:0000313" key="5">
    <source>
        <dbReference type="Proteomes" id="UP001199525"/>
    </source>
</evidence>
<dbReference type="SUPFAM" id="SSF56436">
    <property type="entry name" value="C-type lectin-like"/>
    <property type="match status" value="1"/>
</dbReference>